<dbReference type="EMBL" id="PGGW01000033">
    <property type="protein sequence ID" value="PJE98131.1"/>
    <property type="molecule type" value="Genomic_DNA"/>
</dbReference>
<accession>A0A2M8M1Q5</accession>
<name>A0A2M8M1Q5_9ACTN</name>
<evidence type="ECO:0000313" key="2">
    <source>
        <dbReference type="EMBL" id="PJE98131.1"/>
    </source>
</evidence>
<evidence type="ECO:0000313" key="3">
    <source>
        <dbReference type="Proteomes" id="UP000230407"/>
    </source>
</evidence>
<feature type="region of interest" description="Disordered" evidence="1">
    <location>
        <begin position="33"/>
        <end position="60"/>
    </location>
</feature>
<evidence type="ECO:0000256" key="1">
    <source>
        <dbReference type="SAM" id="MobiDB-lite"/>
    </source>
</evidence>
<dbReference type="AlphaFoldDB" id="A0A2M8M1Q5"/>
<reference evidence="2 3" key="1">
    <citation type="submission" date="2017-11" db="EMBL/GenBank/DDBJ databases">
        <title>Streptomyces carmine sp. nov., a novel actinomycete isolated from Sophora alopecuroides in Xinjiang, China.</title>
        <authorList>
            <person name="Wang Y."/>
            <person name="Luo X."/>
            <person name="Wan C."/>
            <person name="Zhang L."/>
        </authorList>
    </citation>
    <scope>NUCLEOTIDE SEQUENCE [LARGE SCALE GENOMIC DNA]</scope>
    <source>
        <strain evidence="2 3">TRM SA0054</strain>
    </source>
</reference>
<comment type="caution">
    <text evidence="2">The sequence shown here is derived from an EMBL/GenBank/DDBJ whole genome shotgun (WGS) entry which is preliminary data.</text>
</comment>
<keyword evidence="3" id="KW-1185">Reference proteome</keyword>
<proteinExistence type="predicted"/>
<organism evidence="2 3">
    <name type="scientific">Streptomyces carminius</name>
    <dbReference type="NCBI Taxonomy" id="2665496"/>
    <lineage>
        <taxon>Bacteria</taxon>
        <taxon>Bacillati</taxon>
        <taxon>Actinomycetota</taxon>
        <taxon>Actinomycetes</taxon>
        <taxon>Kitasatosporales</taxon>
        <taxon>Streptomycetaceae</taxon>
        <taxon>Streptomyces</taxon>
    </lineage>
</organism>
<sequence>MATASTRENPRCATGMLHRRFVQVRPGATAWEQTGQRLSETGWRVPPAQSEHRRAVPVTA</sequence>
<dbReference type="Proteomes" id="UP000230407">
    <property type="component" value="Unassembled WGS sequence"/>
</dbReference>
<protein>
    <submittedName>
        <fullName evidence="2">Uncharacterized protein</fullName>
    </submittedName>
</protein>
<gene>
    <name evidence="2" type="ORF">CUT44_08720</name>
</gene>